<evidence type="ECO:0000313" key="1">
    <source>
        <dbReference type="EMBL" id="MBB5961339.1"/>
    </source>
</evidence>
<name>A0A841CVK1_PLAVE</name>
<sequence>MLLGFRATEGVLAVFGDLGERTAAVYGTAAGIVNPDKRLRDHDLDAGLLSTTYTMRWEPRRAVSGGGTSSYDVTENLFGAVHAPALGYPERSDLIDAVRSVSGHRDDAADAELKQDAREVFDRLPPALDAVAVVEFARPMTAERLTDLYRKYGLCGGEGVSYIYSLYHHDDSGGDPPENAVVWDRYPGYRDMRRPAPERAETPQDVARRCGTGPEAALASFRDWVGVLDEDDDLAEFGLDHGALRLAADEGVAYGLVADRWKAADLGRLLGDPDVRTVRVTDVAFDLGR</sequence>
<comment type="caution">
    <text evidence="1">The sequence shown here is derived from an EMBL/GenBank/DDBJ whole genome shotgun (WGS) entry which is preliminary data.</text>
</comment>
<dbReference type="AlphaFoldDB" id="A0A841CVK1"/>
<dbReference type="EMBL" id="JACHJJ010000001">
    <property type="protein sequence ID" value="MBB5961339.1"/>
    <property type="molecule type" value="Genomic_DNA"/>
</dbReference>
<accession>A0A841CVK1</accession>
<organism evidence="1 2">
    <name type="scientific">Planomonospora venezuelensis</name>
    <dbReference type="NCBI Taxonomy" id="1999"/>
    <lineage>
        <taxon>Bacteria</taxon>
        <taxon>Bacillati</taxon>
        <taxon>Actinomycetota</taxon>
        <taxon>Actinomycetes</taxon>
        <taxon>Streptosporangiales</taxon>
        <taxon>Streptosporangiaceae</taxon>
        <taxon>Planomonospora</taxon>
    </lineage>
</organism>
<reference evidence="1 2" key="1">
    <citation type="submission" date="2020-08" db="EMBL/GenBank/DDBJ databases">
        <title>Genomic Encyclopedia of Type Strains, Phase III (KMG-III): the genomes of soil and plant-associated and newly described type strains.</title>
        <authorList>
            <person name="Whitman W."/>
        </authorList>
    </citation>
    <scope>NUCLEOTIDE SEQUENCE [LARGE SCALE GENOMIC DNA]</scope>
    <source>
        <strain evidence="1 2">CECT 3303</strain>
    </source>
</reference>
<protein>
    <submittedName>
        <fullName evidence="1">Uncharacterized protein</fullName>
    </submittedName>
</protein>
<evidence type="ECO:0000313" key="2">
    <source>
        <dbReference type="Proteomes" id="UP000562352"/>
    </source>
</evidence>
<gene>
    <name evidence="1" type="ORF">FHS22_000577</name>
</gene>
<keyword evidence="2" id="KW-1185">Reference proteome</keyword>
<dbReference type="Proteomes" id="UP000562352">
    <property type="component" value="Unassembled WGS sequence"/>
</dbReference>
<dbReference type="RefSeq" id="WP_184938072.1">
    <property type="nucleotide sequence ID" value="NZ_BAAAWZ010000001.1"/>
</dbReference>
<proteinExistence type="predicted"/>